<dbReference type="PANTHER" id="PTHR10102:SF0">
    <property type="entry name" value="DNA-DIRECTED RNA POLYMERASE, MITOCHONDRIAL"/>
    <property type="match status" value="1"/>
</dbReference>
<evidence type="ECO:0000256" key="4">
    <source>
        <dbReference type="ARBA" id="ARBA00022679"/>
    </source>
</evidence>
<evidence type="ECO:0000256" key="7">
    <source>
        <dbReference type="ARBA" id="ARBA00023163"/>
    </source>
</evidence>
<dbReference type="Gene3D" id="1.10.287.280">
    <property type="match status" value="1"/>
</dbReference>
<protein>
    <recommendedName>
        <fullName evidence="2 9">DNA-directed RNA polymerase</fullName>
        <ecNumber evidence="2 9">2.7.7.6</ecNumber>
    </recommendedName>
</protein>
<keyword evidence="6" id="KW-0809">Transit peptide</keyword>
<dbReference type="EMBL" id="BMAR01000033">
    <property type="protein sequence ID" value="GFR49831.1"/>
    <property type="molecule type" value="Genomic_DNA"/>
</dbReference>
<name>A0AAD3E1U4_9CHLO</name>
<comment type="caution">
    <text evidence="12">The sequence shown here is derived from an EMBL/GenBank/DDBJ whole genome shotgun (WGS) entry which is preliminary data.</text>
</comment>
<dbReference type="Proteomes" id="UP001054857">
    <property type="component" value="Unassembled WGS sequence"/>
</dbReference>
<keyword evidence="7 9" id="KW-0804">Transcription</keyword>
<feature type="region of interest" description="Disordered" evidence="10">
    <location>
        <begin position="13"/>
        <end position="54"/>
    </location>
</feature>
<dbReference type="InterPro" id="IPR002092">
    <property type="entry name" value="DNA-dir_Rpol_phage-type"/>
</dbReference>
<dbReference type="Gene3D" id="1.10.1320.10">
    <property type="entry name" value="DNA-directed RNA polymerase, N-terminal domain"/>
    <property type="match status" value="1"/>
</dbReference>
<sequence length="886" mass="96331">ELLQEHELQELRQAAAACHVDGKGGAAGSSSPTPSSSSSSSPAGEGAMDPPLQAVSSGGFDLGQLLSRECRSDARIDQAAKRVMDARKALFDMQVAAHLLQPPTAADQVVSDGVAAGARRTAAAELRNSSGRRVCLNFCVKRKLAAAPELAACVQKWDQATRVQVGAGLLSVGLSCLHIHNPDSGAEERAFQHRSSSLKTFTRGGIQSPGLIMAHPQVLRLLEGDEELRRMLQPHMMPMVVEPRPWSGVRRGGFLSQTTPVMKARYSPKIIERIRTAHASGAMQPLYDALTVLGNVPWRINTRVLGVLEKVLESGGGKLGIPPSHKRPLPPRFTTTLNESYRSVLGDSQAPPQCGTPYMRLQREGRGQLLVGAGAMSRAEEEAYQRQCDAVRMANCNDTGLRTVLKYRMEIARQYAGRMVGSGGAAAAAGGVGAGGGVVDLVEGGRQEQQGEPTVFFQPHNIDFRGRAYPLHPHLTHLADDGSRGLLQFGVGKPLGERGMQWLLMQVANYWGRGIDKLPLQQRLAWAEKHLPAVRASAVSPLEGAAWWQAAERPWQMLATCFDIEEALRCGSSPAAHVSYQPVSQDGTCNGLQHYAALARDSGGGRAVNLFPTERPQDVYQAVADAVADRVARAAAQGRSEAVKVHGSVDRKLVKQTVMTYVYGVTIIGAREQVENRLEERGWTNAKERRKVATYIASIIFDSMGDVFGPMVAVRTWLGQCARHATSSGQPVMWSSPLGFPIEQPYRHLPSKMVGTALQTFKLRDNGFDAESPIDVRRQCSGFPPNYIHSLDGAHMMMTAMQVRRNGGCFAAVHDSFWTHASTVDDMNRAIRDTFVELHTRPLLHELHAEVAANPLYRSAYVQLPPVPPPGDMDLSVVRDSAYFFS</sequence>
<organism evidence="12 13">
    <name type="scientific">Astrephomene gubernaculifera</name>
    <dbReference type="NCBI Taxonomy" id="47775"/>
    <lineage>
        <taxon>Eukaryota</taxon>
        <taxon>Viridiplantae</taxon>
        <taxon>Chlorophyta</taxon>
        <taxon>core chlorophytes</taxon>
        <taxon>Chlorophyceae</taxon>
        <taxon>CS clade</taxon>
        <taxon>Chlamydomonadales</taxon>
        <taxon>Astrephomenaceae</taxon>
        <taxon>Astrephomene</taxon>
    </lineage>
</organism>
<dbReference type="AlphaFoldDB" id="A0AAD3E1U4"/>
<accession>A0AAD3E1U4</accession>
<evidence type="ECO:0000256" key="10">
    <source>
        <dbReference type="SAM" id="MobiDB-lite"/>
    </source>
</evidence>
<dbReference type="GO" id="GO:0034245">
    <property type="term" value="C:mitochondrial DNA-directed RNA polymerase complex"/>
    <property type="evidence" value="ECO:0007669"/>
    <property type="project" value="TreeGrafter"/>
</dbReference>
<keyword evidence="3 9" id="KW-0240">DNA-directed RNA polymerase</keyword>
<dbReference type="Gene3D" id="1.10.150.20">
    <property type="entry name" value="5' to 3' exonuclease, C-terminal subdomain"/>
    <property type="match status" value="1"/>
</dbReference>
<comment type="function">
    <text evidence="9">DNA-dependent RNA polymerase catalyzes the transcription of DNA into RNA using the four ribonucleoside triphosphates as substrates.</text>
</comment>
<keyword evidence="4 9" id="KW-0808">Transferase</keyword>
<evidence type="ECO:0000256" key="8">
    <source>
        <dbReference type="ARBA" id="ARBA00048552"/>
    </source>
</evidence>
<evidence type="ECO:0000256" key="2">
    <source>
        <dbReference type="ARBA" id="ARBA00012418"/>
    </source>
</evidence>
<dbReference type="EC" id="2.7.7.6" evidence="2 9"/>
<dbReference type="PANTHER" id="PTHR10102">
    <property type="entry name" value="DNA-DIRECTED RNA POLYMERASE, MITOCHONDRIAL"/>
    <property type="match status" value="1"/>
</dbReference>
<dbReference type="InterPro" id="IPR029262">
    <property type="entry name" value="RPOL_N"/>
</dbReference>
<gene>
    <name evidence="12" type="ORF">Agub_g11771</name>
</gene>
<evidence type="ECO:0000256" key="1">
    <source>
        <dbReference type="ARBA" id="ARBA00009493"/>
    </source>
</evidence>
<dbReference type="GO" id="GO:0006390">
    <property type="term" value="P:mitochondrial transcription"/>
    <property type="evidence" value="ECO:0007669"/>
    <property type="project" value="TreeGrafter"/>
</dbReference>
<dbReference type="Pfam" id="PF00940">
    <property type="entry name" value="RNA_pol"/>
    <property type="match status" value="1"/>
</dbReference>
<dbReference type="FunFam" id="1.10.287.280:FF:000001">
    <property type="entry name" value="DNA-directed RNA polymerase"/>
    <property type="match status" value="1"/>
</dbReference>
<evidence type="ECO:0000256" key="5">
    <source>
        <dbReference type="ARBA" id="ARBA00022695"/>
    </source>
</evidence>
<dbReference type="InterPro" id="IPR037159">
    <property type="entry name" value="RNA_POL_N_sf"/>
</dbReference>
<evidence type="ECO:0000259" key="11">
    <source>
        <dbReference type="SMART" id="SM01311"/>
    </source>
</evidence>
<dbReference type="SMART" id="SM01311">
    <property type="entry name" value="RPOL_N"/>
    <property type="match status" value="1"/>
</dbReference>
<feature type="domain" description="DNA-directed RNA polymerase N-terminal" evidence="11">
    <location>
        <begin position="11"/>
        <end position="295"/>
    </location>
</feature>
<dbReference type="InterPro" id="IPR043502">
    <property type="entry name" value="DNA/RNA_pol_sf"/>
</dbReference>
<reference evidence="12 13" key="1">
    <citation type="journal article" date="2021" name="Sci. Rep.">
        <title>Genome sequencing of the multicellular alga Astrephomene provides insights into convergent evolution of germ-soma differentiation.</title>
        <authorList>
            <person name="Yamashita S."/>
            <person name="Yamamoto K."/>
            <person name="Matsuzaki R."/>
            <person name="Suzuki S."/>
            <person name="Yamaguchi H."/>
            <person name="Hirooka S."/>
            <person name="Minakuchi Y."/>
            <person name="Miyagishima S."/>
            <person name="Kawachi M."/>
            <person name="Toyoda A."/>
            <person name="Nozaki H."/>
        </authorList>
    </citation>
    <scope>NUCLEOTIDE SEQUENCE [LARGE SCALE GENOMIC DNA]</scope>
    <source>
        <strain evidence="12 13">NIES-4017</strain>
    </source>
</reference>
<dbReference type="SUPFAM" id="SSF56672">
    <property type="entry name" value="DNA/RNA polymerases"/>
    <property type="match status" value="2"/>
</dbReference>
<keyword evidence="13" id="KW-1185">Reference proteome</keyword>
<comment type="catalytic activity">
    <reaction evidence="8 9">
        <text>RNA(n) + a ribonucleoside 5'-triphosphate = RNA(n+1) + diphosphate</text>
        <dbReference type="Rhea" id="RHEA:21248"/>
        <dbReference type="Rhea" id="RHEA-COMP:14527"/>
        <dbReference type="Rhea" id="RHEA-COMP:17342"/>
        <dbReference type="ChEBI" id="CHEBI:33019"/>
        <dbReference type="ChEBI" id="CHEBI:61557"/>
        <dbReference type="ChEBI" id="CHEBI:140395"/>
        <dbReference type="EC" id="2.7.7.6"/>
    </reaction>
</comment>
<feature type="non-terminal residue" evidence="12">
    <location>
        <position position="886"/>
    </location>
</feature>
<dbReference type="GO" id="GO:0003899">
    <property type="term" value="F:DNA-directed RNA polymerase activity"/>
    <property type="evidence" value="ECO:0007669"/>
    <property type="project" value="UniProtKB-EC"/>
</dbReference>
<evidence type="ECO:0000313" key="12">
    <source>
        <dbReference type="EMBL" id="GFR49831.1"/>
    </source>
</evidence>
<evidence type="ECO:0000313" key="13">
    <source>
        <dbReference type="Proteomes" id="UP001054857"/>
    </source>
</evidence>
<dbReference type="InterPro" id="IPR046950">
    <property type="entry name" value="DNA-dir_Rpol_C_phage-type"/>
</dbReference>
<comment type="similarity">
    <text evidence="1 9">Belongs to the phage and mitochondrial RNA polymerase family.</text>
</comment>
<evidence type="ECO:0000256" key="9">
    <source>
        <dbReference type="RuleBase" id="RU003805"/>
    </source>
</evidence>
<evidence type="ECO:0000256" key="6">
    <source>
        <dbReference type="ARBA" id="ARBA00022946"/>
    </source>
</evidence>
<dbReference type="PROSITE" id="PS00900">
    <property type="entry name" value="RNA_POL_PHAGE_1"/>
    <property type="match status" value="1"/>
</dbReference>
<proteinExistence type="inferred from homology"/>
<evidence type="ECO:0000256" key="3">
    <source>
        <dbReference type="ARBA" id="ARBA00022478"/>
    </source>
</evidence>
<keyword evidence="5 9" id="KW-0548">Nucleotidyltransferase</keyword>
<feature type="compositionally biased region" description="Low complexity" evidence="10">
    <location>
        <begin position="28"/>
        <end position="44"/>
    </location>
</feature>
<dbReference type="PROSITE" id="PS00489">
    <property type="entry name" value="RNA_POL_PHAGE_2"/>
    <property type="match status" value="1"/>
</dbReference>
<dbReference type="Pfam" id="PF14700">
    <property type="entry name" value="RPOL_N"/>
    <property type="match status" value="1"/>
</dbReference>
<dbReference type="GO" id="GO:0003677">
    <property type="term" value="F:DNA binding"/>
    <property type="evidence" value="ECO:0007669"/>
    <property type="project" value="InterPro"/>
</dbReference>